<dbReference type="Gene3D" id="3.60.40.10">
    <property type="entry name" value="PPM-type phosphatase domain"/>
    <property type="match status" value="1"/>
</dbReference>
<evidence type="ECO:0000313" key="3">
    <source>
        <dbReference type="Proteomes" id="UP000194003"/>
    </source>
</evidence>
<keyword evidence="3" id="KW-1185">Reference proteome</keyword>
<feature type="domain" description="PPM-type phosphatase" evidence="1">
    <location>
        <begin position="6"/>
        <end position="263"/>
    </location>
</feature>
<comment type="caution">
    <text evidence="2">The sequence shown here is derived from an EMBL/GenBank/DDBJ whole genome shotgun (WGS) entry which is preliminary data.</text>
</comment>
<dbReference type="SUPFAM" id="SSF81606">
    <property type="entry name" value="PP2C-like"/>
    <property type="match status" value="1"/>
</dbReference>
<dbReference type="EMBL" id="LVJN01000021">
    <property type="protein sequence ID" value="OSM00337.1"/>
    <property type="molecule type" value="Genomic_DNA"/>
</dbReference>
<dbReference type="OrthoDB" id="9801841at2"/>
<sequence length="269" mass="28957">MARFEAYGHTATGPVREHNEDHLLLDRYVKNRGRMTLWLDADDEALQSVGVLLAVADGIGGASAGEVASQLALRTLERHFHGVTKAAPEAFVETLRDAIQRANDTVLQAAASRPEWARMGCTLSGACLTPHGYWVFNAGDSRVYRLRNGLLRLLTLDDSATRMAMDAGQLSQDQAEQSGQRHVLTNHVGLASFQCRIEPGPELRGGDVLLVCSDGVHDLLGESRMEALCAADDAPLERMGQALLDAATAAGGHDNQSVILLRLHEDSAG</sequence>
<dbReference type="SMART" id="SM00332">
    <property type="entry name" value="PP2Cc"/>
    <property type="match status" value="1"/>
</dbReference>
<gene>
    <name evidence="2" type="ORF">MAIT1_00834</name>
</gene>
<dbReference type="InterPro" id="IPR001932">
    <property type="entry name" value="PPM-type_phosphatase-like_dom"/>
</dbReference>
<dbReference type="Proteomes" id="UP000194003">
    <property type="component" value="Unassembled WGS sequence"/>
</dbReference>
<name>A0A1Y2JZK2_9PROT</name>
<dbReference type="InterPro" id="IPR036457">
    <property type="entry name" value="PPM-type-like_dom_sf"/>
</dbReference>
<dbReference type="PROSITE" id="PS51746">
    <property type="entry name" value="PPM_2"/>
    <property type="match status" value="1"/>
</dbReference>
<dbReference type="CDD" id="cd00143">
    <property type="entry name" value="PP2Cc"/>
    <property type="match status" value="1"/>
</dbReference>
<organism evidence="2 3">
    <name type="scientific">Magnetofaba australis IT-1</name>
    <dbReference type="NCBI Taxonomy" id="1434232"/>
    <lineage>
        <taxon>Bacteria</taxon>
        <taxon>Pseudomonadati</taxon>
        <taxon>Pseudomonadota</taxon>
        <taxon>Magnetococcia</taxon>
        <taxon>Magnetococcales</taxon>
        <taxon>Magnetococcaceae</taxon>
        <taxon>Magnetofaba</taxon>
    </lineage>
</organism>
<evidence type="ECO:0000313" key="2">
    <source>
        <dbReference type="EMBL" id="OSM00337.1"/>
    </source>
</evidence>
<dbReference type="AlphaFoldDB" id="A0A1Y2JZK2"/>
<dbReference type="RefSeq" id="WP_085446936.1">
    <property type="nucleotide sequence ID" value="NZ_LVJN01000021.1"/>
</dbReference>
<protein>
    <recommendedName>
        <fullName evidence="1">PPM-type phosphatase domain-containing protein</fullName>
    </recommendedName>
</protein>
<proteinExistence type="predicted"/>
<dbReference type="SMART" id="SM00331">
    <property type="entry name" value="PP2C_SIG"/>
    <property type="match status" value="1"/>
</dbReference>
<reference evidence="2 3" key="1">
    <citation type="journal article" date="2016" name="BMC Genomics">
        <title>Combined genomic and structural analyses of a cultured magnetotactic bacterium reveals its niche adaptation to a dynamic environment.</title>
        <authorList>
            <person name="Araujo A.C."/>
            <person name="Morillo V."/>
            <person name="Cypriano J."/>
            <person name="Teixeira L.C."/>
            <person name="Leao P."/>
            <person name="Lyra S."/>
            <person name="Almeida L.G."/>
            <person name="Bazylinski D.A."/>
            <person name="Vasconcellos A.T."/>
            <person name="Abreu F."/>
            <person name="Lins U."/>
        </authorList>
    </citation>
    <scope>NUCLEOTIDE SEQUENCE [LARGE SCALE GENOMIC DNA]</scope>
    <source>
        <strain evidence="2 3">IT-1</strain>
    </source>
</reference>
<dbReference type="STRING" id="1434232.MAIT1_00834"/>
<evidence type="ECO:0000259" key="1">
    <source>
        <dbReference type="PROSITE" id="PS51746"/>
    </source>
</evidence>
<dbReference type="Pfam" id="PF13672">
    <property type="entry name" value="PP2C_2"/>
    <property type="match status" value="1"/>
</dbReference>
<accession>A0A1Y2JZK2</accession>